<keyword evidence="5 8" id="KW-0812">Transmembrane</keyword>
<keyword evidence="7 8" id="KW-0472">Membrane</keyword>
<evidence type="ECO:0000259" key="9">
    <source>
        <dbReference type="Pfam" id="PF02554"/>
    </source>
</evidence>
<feature type="transmembrane region" description="Helical" evidence="8">
    <location>
        <begin position="258"/>
        <end position="275"/>
    </location>
</feature>
<evidence type="ECO:0000256" key="5">
    <source>
        <dbReference type="ARBA" id="ARBA00022692"/>
    </source>
</evidence>
<feature type="transmembrane region" description="Helical" evidence="8">
    <location>
        <begin position="295"/>
        <end position="315"/>
    </location>
</feature>
<dbReference type="GO" id="GO:0005886">
    <property type="term" value="C:plasma membrane"/>
    <property type="evidence" value="ECO:0007669"/>
    <property type="project" value="UniProtKB-SubCell"/>
</dbReference>
<comment type="subcellular location">
    <subcellularLocation>
        <location evidence="1">Cell membrane</location>
        <topology evidence="1">Multi-pass membrane protein</topology>
    </subcellularLocation>
</comment>
<feature type="transmembrane region" description="Helical" evidence="8">
    <location>
        <begin position="335"/>
        <end position="355"/>
    </location>
</feature>
<keyword evidence="3" id="KW-0813">Transport</keyword>
<reference evidence="10" key="1">
    <citation type="submission" date="2019-11" db="EMBL/GenBank/DDBJ databases">
        <authorList>
            <person name="Feng L."/>
        </authorList>
    </citation>
    <scope>NUCLEOTIDE SEQUENCE</scope>
    <source>
        <strain evidence="10">VrattiLFYP33</strain>
    </source>
</reference>
<feature type="transmembrane region" description="Helical" evidence="8">
    <location>
        <begin position="88"/>
        <end position="109"/>
    </location>
</feature>
<feature type="transmembrane region" description="Helical" evidence="8">
    <location>
        <begin position="491"/>
        <end position="511"/>
    </location>
</feature>
<dbReference type="InterPro" id="IPR051605">
    <property type="entry name" value="CstA"/>
</dbReference>
<feature type="transmembrane region" description="Helical" evidence="8">
    <location>
        <begin position="523"/>
        <end position="543"/>
    </location>
</feature>
<dbReference type="GO" id="GO:0009267">
    <property type="term" value="P:cellular response to starvation"/>
    <property type="evidence" value="ECO:0007669"/>
    <property type="project" value="InterPro"/>
</dbReference>
<dbReference type="PANTHER" id="PTHR30252:SF3">
    <property type="entry name" value="PYRUVATE_PROTON SYMPORTER BTST"/>
    <property type="match status" value="1"/>
</dbReference>
<feature type="transmembrane region" description="Helical" evidence="8">
    <location>
        <begin position="228"/>
        <end position="246"/>
    </location>
</feature>
<feature type="transmembrane region" description="Helical" evidence="8">
    <location>
        <begin position="192"/>
        <end position="208"/>
    </location>
</feature>
<dbReference type="PANTHER" id="PTHR30252">
    <property type="entry name" value="INNER MEMBRANE PEPTIDE TRANSPORTER"/>
    <property type="match status" value="1"/>
</dbReference>
<dbReference type="RefSeq" id="WP_021841253.1">
    <property type="nucleotide sequence ID" value="NZ_CACRUX010000057.1"/>
</dbReference>
<evidence type="ECO:0000313" key="10">
    <source>
        <dbReference type="EMBL" id="VYU27013.1"/>
    </source>
</evidence>
<feature type="transmembrane region" description="Helical" evidence="8">
    <location>
        <begin position="421"/>
        <end position="442"/>
    </location>
</feature>
<feature type="domain" description="CstA N-terminal" evidence="9">
    <location>
        <begin position="4"/>
        <end position="541"/>
    </location>
</feature>
<comment type="similarity">
    <text evidence="2">Belongs to the peptide transporter carbon starvation (CstA) (TC 2.A.114) family.</text>
</comment>
<feature type="transmembrane region" description="Helical" evidence="8">
    <location>
        <begin position="6"/>
        <end position="23"/>
    </location>
</feature>
<proteinExistence type="inferred from homology"/>
<evidence type="ECO:0000256" key="8">
    <source>
        <dbReference type="SAM" id="Phobius"/>
    </source>
</evidence>
<feature type="transmembrane region" description="Helical" evidence="8">
    <location>
        <begin position="463"/>
        <end position="485"/>
    </location>
</feature>
<protein>
    <submittedName>
        <fullName evidence="10">Carbon starvation protein A</fullName>
    </submittedName>
</protein>
<name>A0A6N3DML5_9FIRM</name>
<sequence>MEMNGLYLVIASALILVIAYRLYGSFVAAKVLTVNQYRTTPAVAINDGVDYVPTNKWVTFGQHFAAIAGAGPLVGPVIAAQFGYLPGVLWILIGSVLAGAVHDFVLLFASVRYNGKSIADIAKSEISSVAGMGTLLATLFLLIITMAGMAAVVANSLENSPWGFFTVSATIPIAVFIGIYLRWIRPGKIREATVIGVALIMAAVVYGPDIAHSSLAPYFTWDRKSIQIMLAVYSFFAAALPVWLLLAPRGYLSTYMKVGTIGALALGIILVMPVLQMPAFSDYVNGGGPVLSGSAVPFVFITIACGALSGFHATVSTGTTPKMITNEKEMLPIGYGAMLTEAFIAMMALIAATSLHPNDYFAINSTTETFSALGLQVQELPMLSQMVGEDLMHRPGGAVSLAVGMAHIFSKIPNMSHLMSYWYHFCIMFEALFILTLIDTGTRVSRYMVQELLGMAWPKMKDAHWLPGVYIASFLVCFTWGYLVLQGNIGTIWPLFGVSNQLLATMGLAIGTTVIMHLGHKRYAWVTMIPCFFIAIITVMADYQNVFGNYIPEGQWMLVGVSVVMFILVAVVMVEAVRSWIRLAKQPQDFRTEADIEEETLEDMEPENV</sequence>
<evidence type="ECO:0000256" key="6">
    <source>
        <dbReference type="ARBA" id="ARBA00022989"/>
    </source>
</evidence>
<keyword evidence="4" id="KW-1003">Cell membrane</keyword>
<dbReference type="Pfam" id="PF02554">
    <property type="entry name" value="CstA"/>
    <property type="match status" value="1"/>
</dbReference>
<organism evidence="10">
    <name type="scientific">Veillonella ratti</name>
    <dbReference type="NCBI Taxonomy" id="103892"/>
    <lineage>
        <taxon>Bacteria</taxon>
        <taxon>Bacillati</taxon>
        <taxon>Bacillota</taxon>
        <taxon>Negativicutes</taxon>
        <taxon>Veillonellales</taxon>
        <taxon>Veillonellaceae</taxon>
        <taxon>Veillonella</taxon>
    </lineage>
</organism>
<evidence type="ECO:0000256" key="7">
    <source>
        <dbReference type="ARBA" id="ARBA00023136"/>
    </source>
</evidence>
<evidence type="ECO:0000256" key="3">
    <source>
        <dbReference type="ARBA" id="ARBA00022448"/>
    </source>
</evidence>
<accession>A0A6N3DML5</accession>
<evidence type="ECO:0000256" key="2">
    <source>
        <dbReference type="ARBA" id="ARBA00007755"/>
    </source>
</evidence>
<gene>
    <name evidence="10" type="primary">cstA_2</name>
    <name evidence="10" type="ORF">VRLFYP33_01600</name>
</gene>
<feature type="transmembrane region" description="Helical" evidence="8">
    <location>
        <begin position="160"/>
        <end position="180"/>
    </location>
</feature>
<evidence type="ECO:0000256" key="1">
    <source>
        <dbReference type="ARBA" id="ARBA00004651"/>
    </source>
</evidence>
<evidence type="ECO:0000256" key="4">
    <source>
        <dbReference type="ARBA" id="ARBA00022475"/>
    </source>
</evidence>
<dbReference type="EMBL" id="CACRUX010000057">
    <property type="protein sequence ID" value="VYU27013.1"/>
    <property type="molecule type" value="Genomic_DNA"/>
</dbReference>
<dbReference type="InterPro" id="IPR003706">
    <property type="entry name" value="CstA_N"/>
</dbReference>
<dbReference type="AlphaFoldDB" id="A0A6N3DML5"/>
<feature type="transmembrane region" description="Helical" evidence="8">
    <location>
        <begin position="64"/>
        <end position="82"/>
    </location>
</feature>
<feature type="transmembrane region" description="Helical" evidence="8">
    <location>
        <begin position="129"/>
        <end position="154"/>
    </location>
</feature>
<keyword evidence="6 8" id="KW-1133">Transmembrane helix</keyword>
<feature type="transmembrane region" description="Helical" evidence="8">
    <location>
        <begin position="555"/>
        <end position="577"/>
    </location>
</feature>